<sequence>MTTTTPKGAPHPLRAEALRGFPPLAGAAVIVLIAVLMIATARKWQGNWAETADQLHDSLLMILPVAAAAGCWRGGRERRRRTEELWSTAVRPPLTRLLAQAVPVALWVAAGYLLVIACAAVATWRYALGDHPHLILVPGDTVALMAAAVVGHVVGRTVHSMLTAPLLGVAGFAGLAAAVPHGDVQPLDPASFAVKGSWPVWWQPLAMTAWTLGLAVALTLVCAARRRATALVPLAAALTAGVLLVQGGDGTWRPDPLLRRQVCDTSTTPAICVNAQYGRLLPQVTTALSGVTGKLQGIQGLPARWADRENGPRTDEAQLPIVTPFGWSLVRGRLTRPDRYAWEAAAALSDRGQCERPSERVSLADGAVLTYLAPSPDQSEYDAVMAKGSAADRAHLRADQAARAKLATMDEQRRRTWLSAYFTARAVCDDKAVPSL</sequence>
<feature type="transmembrane region" description="Helical" evidence="1">
    <location>
        <begin position="134"/>
        <end position="154"/>
    </location>
</feature>
<keyword evidence="1" id="KW-1133">Transmembrane helix</keyword>
<organism evidence="2 3">
    <name type="scientific">Streptomyces bauhiniae</name>
    <dbReference type="NCBI Taxonomy" id="2340725"/>
    <lineage>
        <taxon>Bacteria</taxon>
        <taxon>Bacillati</taxon>
        <taxon>Actinomycetota</taxon>
        <taxon>Actinomycetes</taxon>
        <taxon>Kitasatosporales</taxon>
        <taxon>Streptomycetaceae</taxon>
        <taxon>Streptomyces</taxon>
    </lineage>
</organism>
<dbReference type="Proteomes" id="UP000470520">
    <property type="component" value="Unassembled WGS sequence"/>
</dbReference>
<feature type="transmembrane region" description="Helical" evidence="1">
    <location>
        <begin position="97"/>
        <end position="122"/>
    </location>
</feature>
<evidence type="ECO:0000313" key="2">
    <source>
        <dbReference type="EMBL" id="NEB94213.1"/>
    </source>
</evidence>
<feature type="transmembrane region" description="Helical" evidence="1">
    <location>
        <begin position="200"/>
        <end position="223"/>
    </location>
</feature>
<dbReference type="AlphaFoldDB" id="A0A7K3QWH6"/>
<gene>
    <name evidence="2" type="ORF">G3I21_21430</name>
</gene>
<comment type="caution">
    <text evidence="2">The sequence shown here is derived from an EMBL/GenBank/DDBJ whole genome shotgun (WGS) entry which is preliminary data.</text>
</comment>
<proteinExistence type="predicted"/>
<reference evidence="2 3" key="1">
    <citation type="submission" date="2020-01" db="EMBL/GenBank/DDBJ databases">
        <title>Insect and environment-associated Actinomycetes.</title>
        <authorList>
            <person name="Currrie C."/>
            <person name="Chevrette M."/>
            <person name="Carlson C."/>
            <person name="Stubbendieck R."/>
            <person name="Wendt-Pienkowski E."/>
        </authorList>
    </citation>
    <scope>NUCLEOTIDE SEQUENCE [LARGE SCALE GENOMIC DNA]</scope>
    <source>
        <strain evidence="2 3">SID7754</strain>
    </source>
</reference>
<feature type="transmembrane region" description="Helical" evidence="1">
    <location>
        <begin position="161"/>
        <end position="180"/>
    </location>
</feature>
<feature type="transmembrane region" description="Helical" evidence="1">
    <location>
        <begin position="59"/>
        <end position="76"/>
    </location>
</feature>
<feature type="transmembrane region" description="Helical" evidence="1">
    <location>
        <begin position="230"/>
        <end position="248"/>
    </location>
</feature>
<evidence type="ECO:0000313" key="3">
    <source>
        <dbReference type="Proteomes" id="UP000470520"/>
    </source>
</evidence>
<accession>A0A7K3QWH6</accession>
<keyword evidence="1" id="KW-0472">Membrane</keyword>
<feature type="transmembrane region" description="Helical" evidence="1">
    <location>
        <begin position="21"/>
        <end position="39"/>
    </location>
</feature>
<dbReference type="EMBL" id="JAAGMR010000241">
    <property type="protein sequence ID" value="NEB94213.1"/>
    <property type="molecule type" value="Genomic_DNA"/>
</dbReference>
<dbReference type="RefSeq" id="WP_164191142.1">
    <property type="nucleotide sequence ID" value="NZ_JAAGMR010000241.1"/>
</dbReference>
<name>A0A7K3QWH6_9ACTN</name>
<evidence type="ECO:0000256" key="1">
    <source>
        <dbReference type="SAM" id="Phobius"/>
    </source>
</evidence>
<keyword evidence="1" id="KW-0812">Transmembrane</keyword>
<protein>
    <submittedName>
        <fullName evidence="2">Uncharacterized protein</fullName>
    </submittedName>
</protein>